<feature type="transmembrane region" description="Helical" evidence="1">
    <location>
        <begin position="128"/>
        <end position="151"/>
    </location>
</feature>
<keyword evidence="1" id="KW-1133">Transmembrane helix</keyword>
<feature type="transmembrane region" description="Helical" evidence="1">
    <location>
        <begin position="196"/>
        <end position="216"/>
    </location>
</feature>
<sequence length="236" mass="26950">MKYDLVKKISGLRENVASMFIDKKHTFWYILCFSVSLYVYFFLRSNLGGDLLITIIVYMIVEYIKVKKPEVSTKMKLPQLNRVLNVFSLFLTMAVVFLLLWITTLWLATKSSSFNLLVRTPFSSTAPAIYLLCFLFVWTLGADLIESFVSINLVSDELTPAELLVKNFFVLVIKVLMSCLPLSLLTMGTDVIARVYSISTPLVDSLTLVIEIYLVAQTKGKLNKISNQFKATRKRR</sequence>
<feature type="transmembrane region" description="Helical" evidence="1">
    <location>
        <begin position="26"/>
        <end position="43"/>
    </location>
</feature>
<reference evidence="2 3" key="1">
    <citation type="journal article" date="2014" name="Genome Announc.">
        <title>Draft Genome Sequence of Lactobacillus plantarum CMPG5300, a Human Vaginal Isolate.</title>
        <authorList>
            <person name="Malik S."/>
            <person name="Siezen R.J."/>
            <person name="Renckens B."/>
            <person name="Vaneechoutte M."/>
            <person name="Vanderleyden J."/>
            <person name="Lebeer S."/>
        </authorList>
    </citation>
    <scope>NUCLEOTIDE SEQUENCE [LARGE SCALE GENOMIC DNA]</scope>
    <source>
        <strain evidence="2 3">CMPG5300</strain>
    </source>
</reference>
<evidence type="ECO:0000313" key="3">
    <source>
        <dbReference type="Proteomes" id="UP000029801"/>
    </source>
</evidence>
<dbReference type="RefSeq" id="WP_047674120.1">
    <property type="nucleotide sequence ID" value="NZ_CM002918.1"/>
</dbReference>
<gene>
    <name evidence="2" type="ORF">CMPG5300_2532</name>
</gene>
<organism evidence="2 3">
    <name type="scientific">Lactiplantibacillus plantarum CMPG5300</name>
    <dbReference type="NCBI Taxonomy" id="1304889"/>
    <lineage>
        <taxon>Bacteria</taxon>
        <taxon>Bacillati</taxon>
        <taxon>Bacillota</taxon>
        <taxon>Bacilli</taxon>
        <taxon>Lactobacillales</taxon>
        <taxon>Lactobacillaceae</taxon>
        <taxon>Lactiplantibacillus</taxon>
    </lineage>
</organism>
<dbReference type="EMBL" id="AXZV01000015">
    <property type="protein sequence ID" value="KGH41886.1"/>
    <property type="molecule type" value="Genomic_DNA"/>
</dbReference>
<comment type="caution">
    <text evidence="2">The sequence shown here is derived from an EMBL/GenBank/DDBJ whole genome shotgun (WGS) entry which is preliminary data.</text>
</comment>
<feature type="transmembrane region" description="Helical" evidence="1">
    <location>
        <begin position="49"/>
        <end position="66"/>
    </location>
</feature>
<evidence type="ECO:0000313" key="2">
    <source>
        <dbReference type="EMBL" id="KGH41886.1"/>
    </source>
</evidence>
<dbReference type="Proteomes" id="UP000029801">
    <property type="component" value="Chromosome"/>
</dbReference>
<feature type="transmembrane region" description="Helical" evidence="1">
    <location>
        <begin position="163"/>
        <end position="184"/>
    </location>
</feature>
<evidence type="ECO:0000256" key="1">
    <source>
        <dbReference type="SAM" id="Phobius"/>
    </source>
</evidence>
<proteinExistence type="predicted"/>
<protein>
    <submittedName>
        <fullName evidence="2">Membrane protein</fullName>
    </submittedName>
</protein>
<feature type="transmembrane region" description="Helical" evidence="1">
    <location>
        <begin position="86"/>
        <end position="108"/>
    </location>
</feature>
<name>A0AAW3FKY4_LACPN</name>
<dbReference type="AlphaFoldDB" id="A0AAW3FKY4"/>
<accession>A0AAW3FKY4</accession>
<keyword evidence="1" id="KW-0472">Membrane</keyword>
<keyword evidence="1" id="KW-0812">Transmembrane</keyword>